<feature type="transmembrane region" description="Helical" evidence="1">
    <location>
        <begin position="27"/>
        <end position="47"/>
    </location>
</feature>
<keyword evidence="3" id="KW-1185">Reference proteome</keyword>
<reference evidence="2 3" key="1">
    <citation type="journal article" date="2018" name="Front. Plant Sci.">
        <title>Red Clover (Trifolium pratense) and Zigzag Clover (T. medium) - A Picture of Genomic Similarities and Differences.</title>
        <authorList>
            <person name="Dluhosova J."/>
            <person name="Istvanek J."/>
            <person name="Nedelnik J."/>
            <person name="Repkova J."/>
        </authorList>
    </citation>
    <scope>NUCLEOTIDE SEQUENCE [LARGE SCALE GENOMIC DNA]</scope>
    <source>
        <strain evidence="3">cv. 10/8</strain>
        <tissue evidence="2">Leaf</tissue>
    </source>
</reference>
<accession>A0A392R6Y4</accession>
<evidence type="ECO:0000313" key="2">
    <source>
        <dbReference type="EMBL" id="MCI31626.1"/>
    </source>
</evidence>
<sequence length="81" mass="9397">MSGIRDVDRVNMMHENPELRWSFIRKVYSIAIFQLLLNIMVVSVLVFVPPVAEFFNNYVPYYVLCIFILFGQCSDLLSSSS</sequence>
<dbReference type="EMBL" id="LXQA010188587">
    <property type="protein sequence ID" value="MCI31626.1"/>
    <property type="molecule type" value="Genomic_DNA"/>
</dbReference>
<organism evidence="2 3">
    <name type="scientific">Trifolium medium</name>
    <dbReference type="NCBI Taxonomy" id="97028"/>
    <lineage>
        <taxon>Eukaryota</taxon>
        <taxon>Viridiplantae</taxon>
        <taxon>Streptophyta</taxon>
        <taxon>Embryophyta</taxon>
        <taxon>Tracheophyta</taxon>
        <taxon>Spermatophyta</taxon>
        <taxon>Magnoliopsida</taxon>
        <taxon>eudicotyledons</taxon>
        <taxon>Gunneridae</taxon>
        <taxon>Pentapetalae</taxon>
        <taxon>rosids</taxon>
        <taxon>fabids</taxon>
        <taxon>Fabales</taxon>
        <taxon>Fabaceae</taxon>
        <taxon>Papilionoideae</taxon>
        <taxon>50 kb inversion clade</taxon>
        <taxon>NPAAA clade</taxon>
        <taxon>Hologalegina</taxon>
        <taxon>IRL clade</taxon>
        <taxon>Trifolieae</taxon>
        <taxon>Trifolium</taxon>
    </lineage>
</organism>
<dbReference type="AlphaFoldDB" id="A0A392R6Y4"/>
<comment type="caution">
    <text evidence="2">The sequence shown here is derived from an EMBL/GenBank/DDBJ whole genome shotgun (WGS) entry which is preliminary data.</text>
</comment>
<evidence type="ECO:0000256" key="1">
    <source>
        <dbReference type="SAM" id="Phobius"/>
    </source>
</evidence>
<keyword evidence="1" id="KW-0812">Transmembrane</keyword>
<name>A0A392R6Y4_9FABA</name>
<keyword evidence="1" id="KW-0472">Membrane</keyword>
<evidence type="ECO:0000313" key="3">
    <source>
        <dbReference type="Proteomes" id="UP000265520"/>
    </source>
</evidence>
<protein>
    <submittedName>
        <fullName evidence="2">BI1-like protein</fullName>
    </submittedName>
</protein>
<dbReference type="Proteomes" id="UP000265520">
    <property type="component" value="Unassembled WGS sequence"/>
</dbReference>
<keyword evidence="1" id="KW-1133">Transmembrane helix</keyword>
<proteinExistence type="predicted"/>